<proteinExistence type="predicted"/>
<dbReference type="KEGG" id="dpo:4804392"/>
<accession>A0A6I8UUT7</accession>
<reference evidence="3" key="2">
    <citation type="submission" date="2025-08" db="UniProtKB">
        <authorList>
            <consortium name="RefSeq"/>
        </authorList>
    </citation>
    <scope>IDENTIFICATION</scope>
    <source>
        <strain evidence="3">MV-25-SWS-2005</strain>
        <tissue evidence="3">Whole body</tissue>
    </source>
</reference>
<dbReference type="RefSeq" id="XP_001360962.3">
    <property type="nucleotide sequence ID" value="XM_001360925.4"/>
</dbReference>
<sequence>MRNNIWITHITRQLIDGPDACRDLFAFQQRARQVLTGESCESIANKQSFPRRILIFRPLVAGMSVSDEDSSVGSPFKPATPTPTPGGQERTKGRPGPENMRHQHSFEARYSSIIQKQIWETSINKDVLERQLNAYLPFSRSASLNKDGSGGFDQLMPSGSTKARSLRTTPTRRPGPCLEKLETVDVADHQAKP</sequence>
<evidence type="ECO:0000313" key="3">
    <source>
        <dbReference type="RefSeq" id="XP_001360962.3"/>
    </source>
</evidence>
<organism evidence="2 3">
    <name type="scientific">Drosophila pseudoobscura pseudoobscura</name>
    <name type="common">Fruit fly</name>
    <dbReference type="NCBI Taxonomy" id="46245"/>
    <lineage>
        <taxon>Eukaryota</taxon>
        <taxon>Metazoa</taxon>
        <taxon>Ecdysozoa</taxon>
        <taxon>Arthropoda</taxon>
        <taxon>Hexapoda</taxon>
        <taxon>Insecta</taxon>
        <taxon>Pterygota</taxon>
        <taxon>Neoptera</taxon>
        <taxon>Endopterygota</taxon>
        <taxon>Diptera</taxon>
        <taxon>Brachycera</taxon>
        <taxon>Muscomorpha</taxon>
        <taxon>Ephydroidea</taxon>
        <taxon>Drosophilidae</taxon>
        <taxon>Drosophila</taxon>
        <taxon>Sophophora</taxon>
    </lineage>
</organism>
<reference evidence="2" key="1">
    <citation type="submission" date="2024-06" db="UniProtKB">
        <authorList>
            <consortium name="RefSeq"/>
        </authorList>
    </citation>
    <scope>NUCLEOTIDE SEQUENCE [LARGE SCALE GENOMIC DNA]</scope>
    <source>
        <strain evidence="2">MV2-25</strain>
    </source>
</reference>
<dbReference type="Proteomes" id="UP000001819">
    <property type="component" value="Chromosome 3"/>
</dbReference>
<keyword evidence="2" id="KW-1185">Reference proteome</keyword>
<feature type="compositionally biased region" description="Polar residues" evidence="1">
    <location>
        <begin position="157"/>
        <end position="171"/>
    </location>
</feature>
<evidence type="ECO:0000256" key="1">
    <source>
        <dbReference type="SAM" id="MobiDB-lite"/>
    </source>
</evidence>
<dbReference type="AlphaFoldDB" id="A0A6I8UUT7"/>
<feature type="compositionally biased region" description="Basic and acidic residues" evidence="1">
    <location>
        <begin position="179"/>
        <end position="193"/>
    </location>
</feature>
<protein>
    <submittedName>
        <fullName evidence="3">Uncharacterized protein</fullName>
    </submittedName>
</protein>
<feature type="region of interest" description="Disordered" evidence="1">
    <location>
        <begin position="147"/>
        <end position="193"/>
    </location>
</feature>
<gene>
    <name evidence="3" type="primary">LOC4804392</name>
</gene>
<dbReference type="InParanoid" id="A0A6I8UUT7"/>
<feature type="region of interest" description="Disordered" evidence="1">
    <location>
        <begin position="67"/>
        <end position="100"/>
    </location>
</feature>
<name>A0A6I8UUT7_DROPS</name>
<evidence type="ECO:0000313" key="2">
    <source>
        <dbReference type="Proteomes" id="UP000001819"/>
    </source>
</evidence>
<dbReference type="Bgee" id="FBgn0072258">
    <property type="expression patterns" value="Expressed in insect adult head"/>
</dbReference>